<keyword evidence="6" id="KW-1185">Reference proteome</keyword>
<evidence type="ECO:0000313" key="5">
    <source>
        <dbReference type="EMBL" id="KAK0634492.1"/>
    </source>
</evidence>
<evidence type="ECO:0000256" key="1">
    <source>
        <dbReference type="ARBA" id="ARBA00022801"/>
    </source>
</evidence>
<comment type="function">
    <text evidence="3">Catalyzes the hydrolysis of N-formyl-L-kynurenine to L-kynurenine, the second step in the kynurenine pathway of tryptophan degradation. Kynurenine may be further oxidized to nicotinic acid, NAD(H) and NADP(H). Required for elimination of toxic metabolites.</text>
</comment>
<comment type="similarity">
    <text evidence="3">Belongs to the kynurenine formamidase family.</text>
</comment>
<dbReference type="InterPro" id="IPR000073">
    <property type="entry name" value="AB_hydrolase_1"/>
</dbReference>
<feature type="short sequence motif" description="HGGXW" evidence="3">
    <location>
        <begin position="86"/>
        <end position="90"/>
    </location>
</feature>
<evidence type="ECO:0000313" key="6">
    <source>
        <dbReference type="Proteomes" id="UP001174934"/>
    </source>
</evidence>
<dbReference type="EC" id="3.5.1.9" evidence="3"/>
<dbReference type="Proteomes" id="UP001174934">
    <property type="component" value="Unassembled WGS sequence"/>
</dbReference>
<dbReference type="PANTHER" id="PTHR48081">
    <property type="entry name" value="AB HYDROLASE SUPERFAMILY PROTEIN C4A8.06C"/>
    <property type="match status" value="1"/>
</dbReference>
<dbReference type="SUPFAM" id="SSF53474">
    <property type="entry name" value="alpha/beta-Hydrolases"/>
    <property type="match status" value="1"/>
</dbReference>
<dbReference type="Gene3D" id="3.40.50.1820">
    <property type="entry name" value="alpha/beta hydrolase"/>
    <property type="match status" value="1"/>
</dbReference>
<proteinExistence type="inferred from homology"/>
<dbReference type="GO" id="GO:0019441">
    <property type="term" value="P:L-tryptophan catabolic process to kynurenine"/>
    <property type="evidence" value="ECO:0007669"/>
    <property type="project" value="UniProtKB-UniRule"/>
</dbReference>
<comment type="domain">
    <text evidence="3">The main chain amide nitrogen atoms of the second glycine and its adjacent residue in the HGGXW motif define the oxyanion hole, and stabilize the oxyanion that forms during the nucleophilic attack by the catalytic serine during substrate cleavage.</text>
</comment>
<evidence type="ECO:0000259" key="4">
    <source>
        <dbReference type="Pfam" id="PF12697"/>
    </source>
</evidence>
<feature type="domain" description="AB hydrolase-1" evidence="4">
    <location>
        <begin position="82"/>
        <end position="323"/>
    </location>
</feature>
<feature type="active site" description="Nucleophile" evidence="3">
    <location>
        <position position="179"/>
    </location>
</feature>
<accession>A0AA40CDJ0</accession>
<dbReference type="InterPro" id="IPR029058">
    <property type="entry name" value="AB_hydrolase_fold"/>
</dbReference>
<comment type="pathway">
    <text evidence="3">Amino-acid degradation; L-tryptophan degradation via kynurenine pathway; L-kynurenine from L-tryptophan: step 2/2.</text>
</comment>
<reference evidence="5" key="1">
    <citation type="submission" date="2023-06" db="EMBL/GenBank/DDBJ databases">
        <title>Genome-scale phylogeny and comparative genomics of the fungal order Sordariales.</title>
        <authorList>
            <consortium name="Lawrence Berkeley National Laboratory"/>
            <person name="Hensen N."/>
            <person name="Bonometti L."/>
            <person name="Westerberg I."/>
            <person name="Brannstrom I.O."/>
            <person name="Guillou S."/>
            <person name="Cros-Aarteil S."/>
            <person name="Calhoun S."/>
            <person name="Haridas S."/>
            <person name="Kuo A."/>
            <person name="Mondo S."/>
            <person name="Pangilinan J."/>
            <person name="Riley R."/>
            <person name="LaButti K."/>
            <person name="Andreopoulos B."/>
            <person name="Lipzen A."/>
            <person name="Chen C."/>
            <person name="Yanf M."/>
            <person name="Daum C."/>
            <person name="Ng V."/>
            <person name="Clum A."/>
            <person name="Steindorff A."/>
            <person name="Ohm R."/>
            <person name="Martin F."/>
            <person name="Silar P."/>
            <person name="Natvig D."/>
            <person name="Lalanne C."/>
            <person name="Gautier V."/>
            <person name="Ament-velasquez S.L."/>
            <person name="Kruys A."/>
            <person name="Hutchinson M.I."/>
            <person name="Powell A.J."/>
            <person name="Barry K."/>
            <person name="Miller A.N."/>
            <person name="Grigoriev I.V."/>
            <person name="Debuchy R."/>
            <person name="Gladieux P."/>
            <person name="Thoren M.H."/>
            <person name="Johannesson H."/>
        </authorList>
    </citation>
    <scope>NUCLEOTIDE SEQUENCE</scope>
    <source>
        <strain evidence="5">SMH3391-2</strain>
    </source>
</reference>
<feature type="active site" evidence="3">
    <location>
        <position position="311"/>
    </location>
</feature>
<name>A0AA40CDJ0_9PEZI</name>
<protein>
    <recommendedName>
        <fullName evidence="3">Kynurenine formamidase</fullName>
        <shortName evidence="3">KFA</shortName>
        <shortName evidence="3">KFase</shortName>
        <ecNumber evidence="3">3.5.1.9</ecNumber>
    </recommendedName>
    <alternativeName>
        <fullName evidence="3">Arylformamidase</fullName>
    </alternativeName>
    <alternativeName>
        <fullName evidence="3">N-formylkynurenine formamidase</fullName>
        <shortName evidence="3">FKF</shortName>
    </alternativeName>
</protein>
<sequence length="332" mass="35327">MSSQDRSAWASIPWTPFADGASDSAADAGKTLGWHKARVPYAPGGVSLQTLDVWIPASADDDDPTGAVPDAGSLPSRPGHWIVFIHGGAWRDSKISASSFTPTATHLLRAVAAGSGSGTGAIAGLASLNYRLSPRSIYDLLDSARTAKHPDHINDVLSGLAFLQRLGGATGTYVLAGHSCGATLSFQAVMDPARWGLATVLAAKPAVLVGLNGLYDLAGFIASPPAKYAHLREAYAEFTRGAFGDDESVWKAACPATAESWPDEWKEGKRVVLVESREDSLVPYDQLEEMRAYLRTNSSLLVQEREATGDHDDVWEKGDRLAEILQEVISGL</sequence>
<evidence type="ECO:0000256" key="2">
    <source>
        <dbReference type="ARBA" id="ARBA00023079"/>
    </source>
</evidence>
<keyword evidence="2 3" id="KW-0823">Tryptophan catabolism</keyword>
<dbReference type="AlphaFoldDB" id="A0AA40CDJ0"/>
<dbReference type="PANTHER" id="PTHR48081:SF33">
    <property type="entry name" value="KYNURENINE FORMAMIDASE"/>
    <property type="match status" value="1"/>
</dbReference>
<keyword evidence="1 3" id="KW-0378">Hydrolase</keyword>
<comment type="catalytic activity">
    <reaction evidence="3">
        <text>N-formyl-L-kynurenine + H2O = L-kynurenine + formate + H(+)</text>
        <dbReference type="Rhea" id="RHEA:13009"/>
        <dbReference type="ChEBI" id="CHEBI:15377"/>
        <dbReference type="ChEBI" id="CHEBI:15378"/>
        <dbReference type="ChEBI" id="CHEBI:15740"/>
        <dbReference type="ChEBI" id="CHEBI:57959"/>
        <dbReference type="ChEBI" id="CHEBI:58629"/>
        <dbReference type="EC" id="3.5.1.9"/>
    </reaction>
</comment>
<feature type="active site" evidence="3">
    <location>
        <position position="279"/>
    </location>
</feature>
<comment type="caution">
    <text evidence="5">The sequence shown here is derived from an EMBL/GenBank/DDBJ whole genome shotgun (WGS) entry which is preliminary data.</text>
</comment>
<dbReference type="Pfam" id="PF12697">
    <property type="entry name" value="Abhydrolase_6"/>
    <property type="match status" value="1"/>
</dbReference>
<gene>
    <name evidence="5" type="ORF">B0T17DRAFT_502146</name>
</gene>
<evidence type="ECO:0000256" key="3">
    <source>
        <dbReference type="HAMAP-Rule" id="MF_03014"/>
    </source>
</evidence>
<organism evidence="5 6">
    <name type="scientific">Bombardia bombarda</name>
    <dbReference type="NCBI Taxonomy" id="252184"/>
    <lineage>
        <taxon>Eukaryota</taxon>
        <taxon>Fungi</taxon>
        <taxon>Dikarya</taxon>
        <taxon>Ascomycota</taxon>
        <taxon>Pezizomycotina</taxon>
        <taxon>Sordariomycetes</taxon>
        <taxon>Sordariomycetidae</taxon>
        <taxon>Sordariales</taxon>
        <taxon>Lasiosphaeriaceae</taxon>
        <taxon>Bombardia</taxon>
    </lineage>
</organism>
<dbReference type="InterPro" id="IPR050300">
    <property type="entry name" value="GDXG_lipolytic_enzyme"/>
</dbReference>
<dbReference type="GO" id="GO:0004061">
    <property type="term" value="F:arylformamidase activity"/>
    <property type="evidence" value="ECO:0007669"/>
    <property type="project" value="UniProtKB-UniRule"/>
</dbReference>
<dbReference type="HAMAP" id="MF_03014">
    <property type="entry name" value="KFase"/>
    <property type="match status" value="1"/>
</dbReference>
<dbReference type="EMBL" id="JAULSR010000001">
    <property type="protein sequence ID" value="KAK0634492.1"/>
    <property type="molecule type" value="Genomic_DNA"/>
</dbReference>
<dbReference type="InterPro" id="IPR027519">
    <property type="entry name" value="KFase_ver/fungi-typ"/>
</dbReference>
<dbReference type="GO" id="GO:0034354">
    <property type="term" value="P:'de novo' NAD+ biosynthetic process from L-tryptophan"/>
    <property type="evidence" value="ECO:0007669"/>
    <property type="project" value="UniProtKB-UniRule"/>
</dbReference>
<comment type="subunit">
    <text evidence="3">Homodimer.</text>
</comment>